<dbReference type="GO" id="GO:0003676">
    <property type="term" value="F:nucleic acid binding"/>
    <property type="evidence" value="ECO:0007669"/>
    <property type="project" value="InterPro"/>
</dbReference>
<evidence type="ECO:0000256" key="7">
    <source>
        <dbReference type="ARBA" id="ARBA00023136"/>
    </source>
</evidence>
<comment type="subcellular location">
    <subcellularLocation>
        <location evidence="1">Membrane</location>
        <topology evidence="1">Multi-pass membrane protein</topology>
    </subcellularLocation>
</comment>
<dbReference type="InterPro" id="IPR036167">
    <property type="entry name" value="tRNA_intron_Endo_cat-like_sf"/>
</dbReference>
<keyword evidence="6 11" id="KW-1133">Transmembrane helix</keyword>
<feature type="transmembrane region" description="Helical" evidence="11">
    <location>
        <begin position="580"/>
        <end position="598"/>
    </location>
</feature>
<protein>
    <recommendedName>
        <fullName evidence="3">tRNA-intron lyase</fullName>
        <ecNumber evidence="3">4.6.1.16</ecNumber>
    </recommendedName>
</protein>
<evidence type="ECO:0000256" key="3">
    <source>
        <dbReference type="ARBA" id="ARBA00012573"/>
    </source>
</evidence>
<dbReference type="GO" id="GO:0016020">
    <property type="term" value="C:membrane"/>
    <property type="evidence" value="ECO:0007669"/>
    <property type="project" value="UniProtKB-SubCell"/>
</dbReference>
<keyword evidence="4 11" id="KW-0812">Transmembrane</keyword>
<dbReference type="PANTHER" id="PTHR13070">
    <property type="entry name" value="TRNA-SPLICING ENDONUCLEASE SUBUNIT SEN34-RELATED"/>
    <property type="match status" value="1"/>
</dbReference>
<name>A0A0R3T9J5_RODNA</name>
<dbReference type="WBParaSite" id="HNAJ_0000373401-mRNA-1">
    <property type="protein sequence ID" value="HNAJ_0000373401-mRNA-1"/>
    <property type="gene ID" value="HNAJ_0000373401"/>
</dbReference>
<dbReference type="Pfam" id="PF01974">
    <property type="entry name" value="tRNA_int_endo"/>
    <property type="match status" value="1"/>
</dbReference>
<dbReference type="Proteomes" id="UP000278807">
    <property type="component" value="Unassembled WGS sequence"/>
</dbReference>
<dbReference type="EMBL" id="UZAE01002287">
    <property type="protein sequence ID" value="VDN99591.1"/>
    <property type="molecule type" value="Genomic_DNA"/>
</dbReference>
<dbReference type="GO" id="GO:0000213">
    <property type="term" value="F:tRNA-intron lyase activity"/>
    <property type="evidence" value="ECO:0007669"/>
    <property type="project" value="UniProtKB-EC"/>
</dbReference>
<dbReference type="STRING" id="102285.A0A0R3T9J5"/>
<evidence type="ECO:0000313" key="13">
    <source>
        <dbReference type="EMBL" id="VDN99591.1"/>
    </source>
</evidence>
<dbReference type="InterPro" id="IPR011856">
    <property type="entry name" value="tRNA_endonuc-like_dom_sf"/>
</dbReference>
<evidence type="ECO:0000256" key="11">
    <source>
        <dbReference type="SAM" id="Phobius"/>
    </source>
</evidence>
<feature type="transmembrane region" description="Helical" evidence="11">
    <location>
        <begin position="619"/>
        <end position="640"/>
    </location>
</feature>
<evidence type="ECO:0000256" key="8">
    <source>
        <dbReference type="ARBA" id="ARBA00023239"/>
    </source>
</evidence>
<dbReference type="CDD" id="cd22363">
    <property type="entry name" value="tRNA-intron_lyase_C"/>
    <property type="match status" value="1"/>
</dbReference>
<evidence type="ECO:0000313" key="15">
    <source>
        <dbReference type="WBParaSite" id="HNAJ_0000373401-mRNA-1"/>
    </source>
</evidence>
<evidence type="ECO:0000256" key="5">
    <source>
        <dbReference type="ARBA" id="ARBA00022694"/>
    </source>
</evidence>
<feature type="domain" description="tRNA intron endonuclease catalytic" evidence="12">
    <location>
        <begin position="260"/>
        <end position="340"/>
    </location>
</feature>
<dbReference type="PANTHER" id="PTHR13070:SF0">
    <property type="entry name" value="TRNA-SPLICING ENDONUCLEASE SUBUNIT SEN34"/>
    <property type="match status" value="1"/>
</dbReference>
<keyword evidence="7 11" id="KW-0472">Membrane</keyword>
<feature type="transmembrane region" description="Helical" evidence="11">
    <location>
        <begin position="488"/>
        <end position="509"/>
    </location>
</feature>
<dbReference type="AlphaFoldDB" id="A0A0R3T9J5"/>
<accession>A0A0R3T9J5</accession>
<dbReference type="Pfam" id="PF03062">
    <property type="entry name" value="MBOAT"/>
    <property type="match status" value="1"/>
</dbReference>
<dbReference type="GO" id="GO:0005634">
    <property type="term" value="C:nucleus"/>
    <property type="evidence" value="ECO:0007669"/>
    <property type="project" value="UniProtKB-ARBA"/>
</dbReference>
<gene>
    <name evidence="13" type="ORF">HNAJ_LOCUS3732</name>
</gene>
<feature type="transmembrane region" description="Helical" evidence="11">
    <location>
        <begin position="548"/>
        <end position="568"/>
    </location>
</feature>
<keyword evidence="14" id="KW-1185">Reference proteome</keyword>
<evidence type="ECO:0000313" key="14">
    <source>
        <dbReference type="Proteomes" id="UP000278807"/>
    </source>
</evidence>
<proteinExistence type="inferred from homology"/>
<evidence type="ECO:0000256" key="9">
    <source>
        <dbReference type="ARBA" id="ARBA00034031"/>
    </source>
</evidence>
<dbReference type="InterPro" id="IPR004299">
    <property type="entry name" value="MBOAT_fam"/>
</dbReference>
<dbReference type="OrthoDB" id="5968863at2759"/>
<reference evidence="13 14" key="2">
    <citation type="submission" date="2018-11" db="EMBL/GenBank/DDBJ databases">
        <authorList>
            <consortium name="Pathogen Informatics"/>
        </authorList>
    </citation>
    <scope>NUCLEOTIDE SEQUENCE [LARGE SCALE GENOMIC DNA]</scope>
</reference>
<dbReference type="InterPro" id="IPR006677">
    <property type="entry name" value="tRNA_intron_Endonuc_cat-like"/>
</dbReference>
<comment type="similarity">
    <text evidence="2">Belongs to the tRNA-intron endonuclease family.</text>
</comment>
<sequence length="807" mass="92327">MNLSSQILDQDGKITIQMSPWGGFFVWIADRHLSTDPCGPSSNSINSICLPLVLSLEETVFLLYSEIAELQSSKPVIDLNPPSPRTLYKFDLALNQHYKQSSEILKLQKRQRTLCYYNEVLKGQKKRKERQAARSGEVTPTANQSAIKRRKMGDSDAESTPGYLVGNCSSTEEVNSIPQGPQPTLDELIATTTRQEEDEKELVNFIPIHRPRPTPKEWIREGEHSSLPLPFESRGSIKDVARWLLDLSSKSRPESEEAIIIRCMVFEDLWSKGFYITCSASKMGGDFLVYQGDPLFYHASHIVIASPPQDPIHLSRLAASLRIANSVRKALVIATSKSNEKGQDGPTTVAYTSLYWMGSPIPPQKCTVAFHDYLLNIYYHTYLTIRYSSILMSLDDLEDFDFTDYRPEDFDSLEKFDYYSNGNDADHVDPYTFYVMQQSDESFLAFFWSIVTQVWPNIWITIVICLIWRTFKLIFQLILKHVSTSYRLSVVFDVLLNCASVAFGTLLLWHFFGDLYLRLCAFVFTIGLILSSLNFFSPNDSTSKDVNSGPWGYSMILVTAYCLLLQLYCEFFMDPRDWHMIRGTAMILAMKAVSASTLQVHGRDSKGLTFIRMGFFRHYLFWCGYALSPGSVIFGPWLSFDQYFQAIKLTESTFTSLFRDLLQSALSCFIACLCIIYSTYLSSIIYSSYFLTFRWTNAYAQSQSFRFSHYFVSFFSQAMHQAIGFAAVTNPRSQHFGVTALVTNPIPVELPRSLVDVVVHWNFPMHIWLKQYIYKPTRRFGQLPALLLTYAFSSLLHFEKNRDPNGT</sequence>
<dbReference type="GO" id="GO:0000379">
    <property type="term" value="P:tRNA-type intron splice site recognition and cleavage"/>
    <property type="evidence" value="ECO:0007669"/>
    <property type="project" value="TreeGrafter"/>
</dbReference>
<feature type="transmembrane region" description="Helical" evidence="11">
    <location>
        <begin position="664"/>
        <end position="686"/>
    </location>
</feature>
<evidence type="ECO:0000256" key="2">
    <source>
        <dbReference type="ARBA" id="ARBA00008078"/>
    </source>
</evidence>
<reference evidence="15" key="1">
    <citation type="submission" date="2017-02" db="UniProtKB">
        <authorList>
            <consortium name="WormBaseParasite"/>
        </authorList>
    </citation>
    <scope>IDENTIFICATION</scope>
</reference>
<organism evidence="15">
    <name type="scientific">Rodentolepis nana</name>
    <name type="common">Dwarf tapeworm</name>
    <name type="synonym">Hymenolepis nana</name>
    <dbReference type="NCBI Taxonomy" id="102285"/>
    <lineage>
        <taxon>Eukaryota</taxon>
        <taxon>Metazoa</taxon>
        <taxon>Spiralia</taxon>
        <taxon>Lophotrochozoa</taxon>
        <taxon>Platyhelminthes</taxon>
        <taxon>Cestoda</taxon>
        <taxon>Eucestoda</taxon>
        <taxon>Cyclophyllidea</taxon>
        <taxon>Hymenolepididae</taxon>
        <taxon>Rodentolepis</taxon>
    </lineage>
</organism>
<feature type="region of interest" description="Disordered" evidence="10">
    <location>
        <begin position="126"/>
        <end position="164"/>
    </location>
</feature>
<keyword evidence="8" id="KW-0456">Lyase</keyword>
<dbReference type="EC" id="4.6.1.16" evidence="3"/>
<keyword evidence="5" id="KW-0819">tRNA processing</keyword>
<comment type="catalytic activity">
    <reaction evidence="9">
        <text>pretRNA = a 3'-half-tRNA molecule with a 5'-OH end + a 5'-half-tRNA molecule with a 2',3'-cyclic phosphate end + an intron with a 2',3'-cyclic phosphate and a 5'-hydroxyl terminus.</text>
        <dbReference type="EC" id="4.6.1.16"/>
    </reaction>
</comment>
<evidence type="ECO:0000256" key="4">
    <source>
        <dbReference type="ARBA" id="ARBA00022692"/>
    </source>
</evidence>
<dbReference type="Gene3D" id="3.40.1350.10">
    <property type="match status" value="1"/>
</dbReference>
<feature type="transmembrane region" description="Helical" evidence="11">
    <location>
        <begin position="443"/>
        <end position="468"/>
    </location>
</feature>
<evidence type="ECO:0000256" key="10">
    <source>
        <dbReference type="SAM" id="MobiDB-lite"/>
    </source>
</evidence>
<evidence type="ECO:0000256" key="1">
    <source>
        <dbReference type="ARBA" id="ARBA00004141"/>
    </source>
</evidence>
<dbReference type="SUPFAM" id="SSF53032">
    <property type="entry name" value="tRNA-intron endonuclease catalytic domain-like"/>
    <property type="match status" value="1"/>
</dbReference>
<feature type="transmembrane region" description="Helical" evidence="11">
    <location>
        <begin position="515"/>
        <end position="536"/>
    </location>
</feature>
<evidence type="ECO:0000256" key="6">
    <source>
        <dbReference type="ARBA" id="ARBA00022989"/>
    </source>
</evidence>
<evidence type="ECO:0000259" key="12">
    <source>
        <dbReference type="Pfam" id="PF01974"/>
    </source>
</evidence>